<comment type="caution">
    <text evidence="2">The sequence shown here is derived from an EMBL/GenBank/DDBJ whole genome shotgun (WGS) entry which is preliminary data.</text>
</comment>
<organism evidence="2 3">
    <name type="scientific">Photobacterium angustum</name>
    <dbReference type="NCBI Taxonomy" id="661"/>
    <lineage>
        <taxon>Bacteria</taxon>
        <taxon>Pseudomonadati</taxon>
        <taxon>Pseudomonadota</taxon>
        <taxon>Gammaproteobacteria</taxon>
        <taxon>Vibrionales</taxon>
        <taxon>Vibrionaceae</taxon>
        <taxon>Photobacterium</taxon>
    </lineage>
</organism>
<feature type="chain" id="PRO_5015685103" evidence="1">
    <location>
        <begin position="22"/>
        <end position="72"/>
    </location>
</feature>
<dbReference type="Proteomes" id="UP000238730">
    <property type="component" value="Unassembled WGS sequence"/>
</dbReference>
<dbReference type="EMBL" id="MSCJ01000001">
    <property type="protein sequence ID" value="PQJ67562.1"/>
    <property type="molecule type" value="Genomic_DNA"/>
</dbReference>
<feature type="signal peptide" evidence="1">
    <location>
        <begin position="1"/>
        <end position="21"/>
    </location>
</feature>
<gene>
    <name evidence="2" type="ORF">BTO08_09110</name>
</gene>
<protein>
    <submittedName>
        <fullName evidence="2">Uncharacterized protein</fullName>
    </submittedName>
</protein>
<reference evidence="2 3" key="1">
    <citation type="submission" date="2016-12" db="EMBL/GenBank/DDBJ databases">
        <title>Diversity of luminous bacteria.</title>
        <authorList>
            <person name="Yoshizawa S."/>
            <person name="Kogure K."/>
        </authorList>
    </citation>
    <scope>NUCLEOTIDE SEQUENCE [LARGE SCALE GENOMIC DNA]</scope>
    <source>
        <strain evidence="2 3">LC1-200</strain>
    </source>
</reference>
<dbReference type="RefSeq" id="WP_105060730.1">
    <property type="nucleotide sequence ID" value="NZ_MSCJ01000001.1"/>
</dbReference>
<dbReference type="AlphaFoldDB" id="A0A2S7VZN6"/>
<sequence>MKVFLFISFFTLSVLSSLAHAESCGGSGGMNGGNGAQSVSIYRCVYIDRRGQEQDVFVPQYFCDSNGGKTIL</sequence>
<name>A0A2S7VZN6_PHOAN</name>
<evidence type="ECO:0000313" key="2">
    <source>
        <dbReference type="EMBL" id="PQJ67562.1"/>
    </source>
</evidence>
<accession>A0A2S7VZN6</accession>
<evidence type="ECO:0000256" key="1">
    <source>
        <dbReference type="SAM" id="SignalP"/>
    </source>
</evidence>
<evidence type="ECO:0000313" key="3">
    <source>
        <dbReference type="Proteomes" id="UP000238730"/>
    </source>
</evidence>
<proteinExistence type="predicted"/>
<keyword evidence="1" id="KW-0732">Signal</keyword>